<feature type="compositionally biased region" description="Basic and acidic residues" evidence="1">
    <location>
        <begin position="40"/>
        <end position="56"/>
    </location>
</feature>
<protein>
    <submittedName>
        <fullName evidence="2">KH domain RNA binding protein YlqC</fullName>
    </submittedName>
</protein>
<organism evidence="2">
    <name type="scientific">uncultured Nocardioides sp</name>
    <dbReference type="NCBI Taxonomy" id="198441"/>
    <lineage>
        <taxon>Bacteria</taxon>
        <taxon>Bacillati</taxon>
        <taxon>Actinomycetota</taxon>
        <taxon>Actinomycetes</taxon>
        <taxon>Propionibacteriales</taxon>
        <taxon>Nocardioidaceae</taxon>
        <taxon>Nocardioides</taxon>
        <taxon>environmental samples</taxon>
    </lineage>
</organism>
<name>A0A6J4NDU0_9ACTN</name>
<feature type="compositionally biased region" description="Low complexity" evidence="1">
    <location>
        <begin position="18"/>
        <end position="37"/>
    </location>
</feature>
<proteinExistence type="predicted"/>
<dbReference type="EMBL" id="CADCUP010000059">
    <property type="protein sequence ID" value="CAA9380048.1"/>
    <property type="molecule type" value="Genomic_DNA"/>
</dbReference>
<sequence>ALRRPRAPGPRSGRPPRGRVGARQAAPPWLHPRGAGPPRRPREGDRPQRPHRDGVPHRHLGPRGPRWGADRLRRRRPPL</sequence>
<evidence type="ECO:0000313" key="2">
    <source>
        <dbReference type="EMBL" id="CAA9380048.1"/>
    </source>
</evidence>
<feature type="non-terminal residue" evidence="2">
    <location>
        <position position="1"/>
    </location>
</feature>
<feature type="non-terminal residue" evidence="2">
    <location>
        <position position="79"/>
    </location>
</feature>
<reference evidence="2" key="1">
    <citation type="submission" date="2020-02" db="EMBL/GenBank/DDBJ databases">
        <authorList>
            <person name="Meier V. D."/>
        </authorList>
    </citation>
    <scope>NUCLEOTIDE SEQUENCE</scope>
    <source>
        <strain evidence="2">AVDCRST_MAG06</strain>
    </source>
</reference>
<accession>A0A6J4NDU0</accession>
<dbReference type="AlphaFoldDB" id="A0A6J4NDU0"/>
<feature type="region of interest" description="Disordered" evidence="1">
    <location>
        <begin position="1"/>
        <end position="79"/>
    </location>
</feature>
<gene>
    <name evidence="2" type="ORF">AVDCRST_MAG06-866</name>
</gene>
<evidence type="ECO:0000256" key="1">
    <source>
        <dbReference type="SAM" id="MobiDB-lite"/>
    </source>
</evidence>